<evidence type="ECO:0000313" key="2">
    <source>
        <dbReference type="Proteomes" id="UP001523392"/>
    </source>
</evidence>
<dbReference type="Proteomes" id="UP001523392">
    <property type="component" value="Unassembled WGS sequence"/>
</dbReference>
<evidence type="ECO:0000313" key="1">
    <source>
        <dbReference type="EMBL" id="MCO6419305.1"/>
    </source>
</evidence>
<dbReference type="EMBL" id="JAFIRR010000185">
    <property type="protein sequence ID" value="MCO6419305.1"/>
    <property type="molecule type" value="Genomic_DNA"/>
</dbReference>
<keyword evidence="2" id="KW-1185">Reference proteome</keyword>
<sequence length="187" mass="19760">MRADRVLVGLGRHLTTRTMAIAPAGMDPEHGDALATVLEEDGAPVEGLVCVPLPRAVGAAWERVLATVPHGAVERTVFSCGTVHRWDLRRGAWVPEAEVAATAPAPAEHRQVSEAEALVDKALGAALPPGTPSYCTSIRSARFTKTGADWTVGADLVLWDGGEATVEVWEWLRLGGVCVPLGEGGRR</sequence>
<dbReference type="RefSeq" id="WP_252955922.1">
    <property type="nucleotide sequence ID" value="NZ_JAFIRR010000185.1"/>
</dbReference>
<organism evidence="1 2">
    <name type="scientific">Siccirubricoccus soli</name>
    <dbReference type="NCBI Taxonomy" id="2899147"/>
    <lineage>
        <taxon>Bacteria</taxon>
        <taxon>Pseudomonadati</taxon>
        <taxon>Pseudomonadota</taxon>
        <taxon>Alphaproteobacteria</taxon>
        <taxon>Acetobacterales</taxon>
        <taxon>Roseomonadaceae</taxon>
        <taxon>Siccirubricoccus</taxon>
    </lineage>
</organism>
<reference evidence="1 2" key="1">
    <citation type="submission" date="2021-12" db="EMBL/GenBank/DDBJ databases">
        <title>Siccirubricoccus leaddurans sp. nov., a high concentration Zn2+ tolerance bacterium.</title>
        <authorList>
            <person name="Cao Y."/>
        </authorList>
    </citation>
    <scope>NUCLEOTIDE SEQUENCE [LARGE SCALE GENOMIC DNA]</scope>
    <source>
        <strain evidence="1 2">KC 17139</strain>
    </source>
</reference>
<protein>
    <submittedName>
        <fullName evidence="1">Uncharacterized protein</fullName>
    </submittedName>
</protein>
<name>A0ABT1DDK9_9PROT</name>
<comment type="caution">
    <text evidence="1">The sequence shown here is derived from an EMBL/GenBank/DDBJ whole genome shotgun (WGS) entry which is preliminary data.</text>
</comment>
<proteinExistence type="predicted"/>
<accession>A0ABT1DDK9</accession>
<gene>
    <name evidence="1" type="ORF">JYK14_24545</name>
</gene>